<feature type="domain" description="Secretion system C-terminal sorting" evidence="3">
    <location>
        <begin position="509"/>
        <end position="576"/>
    </location>
</feature>
<evidence type="ECO:0000259" key="3">
    <source>
        <dbReference type="Pfam" id="PF18962"/>
    </source>
</evidence>
<dbReference type="Pfam" id="PF18962">
    <property type="entry name" value="Por_Secre_tail"/>
    <property type="match status" value="1"/>
</dbReference>
<comment type="caution">
    <text evidence="4">The sequence shown here is derived from an EMBL/GenBank/DDBJ whole genome shotgun (WGS) entry which is preliminary data.</text>
</comment>
<organism evidence="4 5">
    <name type="scientific">Flavobacterium supellecticarium</name>
    <dbReference type="NCBI Taxonomy" id="2565924"/>
    <lineage>
        <taxon>Bacteria</taxon>
        <taxon>Pseudomonadati</taxon>
        <taxon>Bacteroidota</taxon>
        <taxon>Flavobacteriia</taxon>
        <taxon>Flavobacteriales</taxon>
        <taxon>Flavobacteriaceae</taxon>
        <taxon>Flavobacterium</taxon>
    </lineage>
</organism>
<evidence type="ECO:0000256" key="2">
    <source>
        <dbReference type="SAM" id="SignalP"/>
    </source>
</evidence>
<feature type="chain" id="PRO_5020934414" evidence="2">
    <location>
        <begin position="20"/>
        <end position="586"/>
    </location>
</feature>
<dbReference type="NCBIfam" id="TIGR04183">
    <property type="entry name" value="Por_Secre_tail"/>
    <property type="match status" value="1"/>
</dbReference>
<dbReference type="OrthoDB" id="9811934at2"/>
<dbReference type="Proteomes" id="UP000307507">
    <property type="component" value="Unassembled WGS sequence"/>
</dbReference>
<name>A0A4S3ZUM8_9FLAO</name>
<feature type="signal peptide" evidence="2">
    <location>
        <begin position="1"/>
        <end position="19"/>
    </location>
</feature>
<dbReference type="PANTHER" id="PTHR35580:SF1">
    <property type="entry name" value="PHYTASE-LIKE DOMAIN-CONTAINING PROTEIN"/>
    <property type="match status" value="1"/>
</dbReference>
<evidence type="ECO:0000256" key="1">
    <source>
        <dbReference type="ARBA" id="ARBA00022729"/>
    </source>
</evidence>
<keyword evidence="5" id="KW-1185">Reference proteome</keyword>
<dbReference type="InterPro" id="IPR052918">
    <property type="entry name" value="Motility_Chemotaxis_Reg"/>
</dbReference>
<dbReference type="RefSeq" id="WP_136403494.1">
    <property type="nucleotide sequence ID" value="NZ_SSNZ01000005.1"/>
</dbReference>
<reference evidence="4 5" key="1">
    <citation type="submission" date="2019-04" db="EMBL/GenBank/DDBJ databases">
        <title>Flavobacterium sp. nov. isolated from construction timber.</title>
        <authorList>
            <person name="Lin S.-Y."/>
            <person name="Chang C.-T."/>
            <person name="Young C.-C."/>
        </authorList>
    </citation>
    <scope>NUCLEOTIDE SEQUENCE [LARGE SCALE GENOMIC DNA]</scope>
    <source>
        <strain evidence="4 5">CC-CTC003</strain>
    </source>
</reference>
<protein>
    <submittedName>
        <fullName evidence="4">T9SS type A sorting domain-containing protein</fullName>
    </submittedName>
</protein>
<dbReference type="PANTHER" id="PTHR35580">
    <property type="entry name" value="CELL SURFACE GLYCOPROTEIN (S-LAYER PROTEIN)-LIKE PROTEIN"/>
    <property type="match status" value="1"/>
</dbReference>
<dbReference type="EMBL" id="SSNZ01000005">
    <property type="protein sequence ID" value="THF49487.1"/>
    <property type="molecule type" value="Genomic_DNA"/>
</dbReference>
<proteinExistence type="predicted"/>
<evidence type="ECO:0000313" key="5">
    <source>
        <dbReference type="Proteomes" id="UP000307507"/>
    </source>
</evidence>
<accession>A0A4S3ZUM8</accession>
<sequence length="586" mass="64033">MKLKLLITTTLISFCGVQAQNFNQSQWLWSAVTENSGLQENQPQGFVDRYGNYIMLGNFRTDTATIQGTTIQNTSDPSATTKGDAYIAKFDTNGILLNVKHFSGSKYEQFTAVAYDGNDHYYAIGSFGGTMQIGTTTLVNTNTYGERSFIVKFTLDGNPVWIKEFPEYMGGGYLQYKNNYLYLAANYSSDQFSFEGLTLPMVNYAPAIQGMDKNLVAKFDAGTGNLVWASSSRYTGTTSSNMSDRIGAQMKAMVVDNNGNVYVAGDFLSRSVTFGNITLNRSSASNAGLFYVRYDNTGAVVWAKTATVGSSSDTKAFNLAVDSANNVYLVGMAYNSTINFDGTILQFPGNYGGYMVKHGTAGNLIWARKAGISTDQAPGTNASSSSKFSRLYIDAQDNIYVGGNFYRYVNLSPDFTYTIDNNFFNFIAKYNTQGNIQACEIYPAPANGSSNLKVLDSDPDNFTIISTASVDIQLNNLAIETNNKQSIYIAKTGESALGLAEFGTAHFAVYPNPASERLFIKNKEQLSDQAQIAVYDLNGRQIFKVTGATIGEKGIEVSKLAAGIYVLGIEDAAQQLKEYQKFVKNK</sequence>
<dbReference type="InterPro" id="IPR026444">
    <property type="entry name" value="Secre_tail"/>
</dbReference>
<dbReference type="AlphaFoldDB" id="A0A4S3ZUM8"/>
<evidence type="ECO:0000313" key="4">
    <source>
        <dbReference type="EMBL" id="THF49487.1"/>
    </source>
</evidence>
<gene>
    <name evidence="4" type="ORF">E6C50_12120</name>
</gene>
<keyword evidence="1 2" id="KW-0732">Signal</keyword>